<organism evidence="1 2">
    <name type="scientific">Euroglyphus maynei</name>
    <name type="common">Mayne's house dust mite</name>
    <dbReference type="NCBI Taxonomy" id="6958"/>
    <lineage>
        <taxon>Eukaryota</taxon>
        <taxon>Metazoa</taxon>
        <taxon>Ecdysozoa</taxon>
        <taxon>Arthropoda</taxon>
        <taxon>Chelicerata</taxon>
        <taxon>Arachnida</taxon>
        <taxon>Acari</taxon>
        <taxon>Acariformes</taxon>
        <taxon>Sarcoptiformes</taxon>
        <taxon>Astigmata</taxon>
        <taxon>Psoroptidia</taxon>
        <taxon>Analgoidea</taxon>
        <taxon>Pyroglyphidae</taxon>
        <taxon>Pyroglyphinae</taxon>
        <taxon>Euroglyphus</taxon>
    </lineage>
</organism>
<evidence type="ECO:0000313" key="2">
    <source>
        <dbReference type="Proteomes" id="UP000194236"/>
    </source>
</evidence>
<keyword evidence="2" id="KW-1185">Reference proteome</keyword>
<gene>
    <name evidence="1" type="ORF">BLA29_011519</name>
</gene>
<evidence type="ECO:0000313" key="1">
    <source>
        <dbReference type="EMBL" id="OTF75237.1"/>
    </source>
</evidence>
<dbReference type="AlphaFoldDB" id="A0A1Y3B4X0"/>
<protein>
    <submittedName>
        <fullName evidence="1">Uncharacterized protein</fullName>
    </submittedName>
</protein>
<proteinExistence type="predicted"/>
<accession>A0A1Y3B4X0</accession>
<reference evidence="1 2" key="1">
    <citation type="submission" date="2017-03" db="EMBL/GenBank/DDBJ databases">
        <title>Genome Survey of Euroglyphus maynei.</title>
        <authorList>
            <person name="Arlian L.G."/>
            <person name="Morgan M.S."/>
            <person name="Rider S.D."/>
        </authorList>
    </citation>
    <scope>NUCLEOTIDE SEQUENCE [LARGE SCALE GENOMIC DNA]</scope>
    <source>
        <strain evidence="1">Arlian Lab</strain>
        <tissue evidence="1">Whole body</tissue>
    </source>
</reference>
<feature type="non-terminal residue" evidence="1">
    <location>
        <position position="133"/>
    </location>
</feature>
<name>A0A1Y3B4X0_EURMA</name>
<dbReference type="EMBL" id="MUJZ01042925">
    <property type="protein sequence ID" value="OTF75237.1"/>
    <property type="molecule type" value="Genomic_DNA"/>
</dbReference>
<dbReference type="Proteomes" id="UP000194236">
    <property type="component" value="Unassembled WGS sequence"/>
</dbReference>
<sequence length="133" mass="15510">MCTIKDSSSMDENDFTSLDNIISFDDPMEVTKLLYDRYIQRKQTVDSLQSKTMTMSTETSTDDFQKEIIDEIRKLNVAFKQIQMAVDNIPAKIEQAIKSFHYEQQNLKMDDDDDDNATTMISDDIEILDYIRN</sequence>
<dbReference type="OrthoDB" id="6510605at2759"/>
<comment type="caution">
    <text evidence="1">The sequence shown here is derived from an EMBL/GenBank/DDBJ whole genome shotgun (WGS) entry which is preliminary data.</text>
</comment>